<keyword evidence="3" id="KW-1185">Reference proteome</keyword>
<dbReference type="EMBL" id="MNPL01004468">
    <property type="protein sequence ID" value="OQR76725.1"/>
    <property type="molecule type" value="Genomic_DNA"/>
</dbReference>
<keyword evidence="1" id="KW-0175">Coiled coil</keyword>
<feature type="coiled-coil region" evidence="1">
    <location>
        <begin position="95"/>
        <end position="122"/>
    </location>
</feature>
<comment type="caution">
    <text evidence="2">The sequence shown here is derived from an EMBL/GenBank/DDBJ whole genome shotgun (WGS) entry which is preliminary data.</text>
</comment>
<proteinExistence type="predicted"/>
<dbReference type="InParanoid" id="A0A1V9XTC6"/>
<dbReference type="OrthoDB" id="6512010at2759"/>
<reference evidence="2 3" key="1">
    <citation type="journal article" date="2017" name="Gigascience">
        <title>Draft genome of the honey bee ectoparasitic mite, Tropilaelaps mercedesae, is shaped by the parasitic life history.</title>
        <authorList>
            <person name="Dong X."/>
            <person name="Armstrong S.D."/>
            <person name="Xia D."/>
            <person name="Makepeace B.L."/>
            <person name="Darby A.C."/>
            <person name="Kadowaki T."/>
        </authorList>
    </citation>
    <scope>NUCLEOTIDE SEQUENCE [LARGE SCALE GENOMIC DNA]</scope>
    <source>
        <strain evidence="2">Wuxi-XJTLU</strain>
    </source>
</reference>
<name>A0A1V9XTC6_9ACAR</name>
<dbReference type="AlphaFoldDB" id="A0A1V9XTC6"/>
<accession>A0A1V9XTC6</accession>
<dbReference type="Proteomes" id="UP000192247">
    <property type="component" value="Unassembled WGS sequence"/>
</dbReference>
<sequence>MSGSTSSRILELLRQLEFPGSANFNERDIEIFAQDRKVGDFFEKIANMEPNLFLNKEEARVIQLAAEMNDPAFAPIDACAVREQLALIERKRRRDKVLQMRLRQKREERRQLKEAISLLEADANYRSELCDRKKKEMLANERLHRTADDTLTKAHHRVQNATAMVRKIPFLLQGQSHLKKMTHVIDTLKQSDGLRNIIDKANYVTLANGIVDSLETLHGIVSRPDPDPEYHVVRLGSNGSVYLARTLRDASEKVNEYCSQTLSIVERLDGSSPTFGRFEKALRSYQQALQDTIEEIINDLFQSTWTASKRRLERLGPVITSLEAVVWAQRCFFTEEIAFLRSCSEMLRAGEEWAAALVGALPGIENANKTSTMTNRTFSNTTHMNDTSYYGTLSQSPLLSSTMLETSSCAMAGPQHLSITSGIGAGANLSQMWRIPHVVIQIEDSLNAMARYCNAFHKVCEAMQSDRRILRGRLGIEVISDAGQKQLERVTFETEKKRASIKILLSQQDQLVKVTNSM</sequence>
<evidence type="ECO:0000256" key="1">
    <source>
        <dbReference type="SAM" id="Coils"/>
    </source>
</evidence>
<gene>
    <name evidence="2" type="ORF">BIW11_07595</name>
</gene>
<organism evidence="2 3">
    <name type="scientific">Tropilaelaps mercedesae</name>
    <dbReference type="NCBI Taxonomy" id="418985"/>
    <lineage>
        <taxon>Eukaryota</taxon>
        <taxon>Metazoa</taxon>
        <taxon>Ecdysozoa</taxon>
        <taxon>Arthropoda</taxon>
        <taxon>Chelicerata</taxon>
        <taxon>Arachnida</taxon>
        <taxon>Acari</taxon>
        <taxon>Parasitiformes</taxon>
        <taxon>Mesostigmata</taxon>
        <taxon>Gamasina</taxon>
        <taxon>Dermanyssoidea</taxon>
        <taxon>Laelapidae</taxon>
        <taxon>Tropilaelaps</taxon>
    </lineage>
</organism>
<evidence type="ECO:0000313" key="3">
    <source>
        <dbReference type="Proteomes" id="UP000192247"/>
    </source>
</evidence>
<evidence type="ECO:0000313" key="2">
    <source>
        <dbReference type="EMBL" id="OQR76725.1"/>
    </source>
</evidence>
<protein>
    <submittedName>
        <fullName evidence="2">Uncharacterized protein</fullName>
    </submittedName>
</protein>